<gene>
    <name evidence="3" type="ORF">ENU31_04775</name>
</gene>
<organism evidence="3">
    <name type="scientific">Ignisphaera aggregans</name>
    <dbReference type="NCBI Taxonomy" id="334771"/>
    <lineage>
        <taxon>Archaea</taxon>
        <taxon>Thermoproteota</taxon>
        <taxon>Thermoprotei</taxon>
        <taxon>Desulfurococcales</taxon>
        <taxon>Desulfurococcaceae</taxon>
        <taxon>Ignisphaera</taxon>
    </lineage>
</organism>
<dbReference type="Gene3D" id="3.40.50.1000">
    <property type="entry name" value="HAD superfamily/HAD-like"/>
    <property type="match status" value="1"/>
</dbReference>
<evidence type="ECO:0000256" key="2">
    <source>
        <dbReference type="ARBA" id="ARBA00022801"/>
    </source>
</evidence>
<keyword evidence="2 3" id="KW-0378">Hydrolase</keyword>
<dbReference type="InterPro" id="IPR036412">
    <property type="entry name" value="HAD-like_sf"/>
</dbReference>
<dbReference type="AlphaFoldDB" id="A0A7C4D4K1"/>
<dbReference type="PRINTS" id="PR00413">
    <property type="entry name" value="HADHALOGNASE"/>
</dbReference>
<accession>A0A7C4D4K1</accession>
<sequence length="242" mass="27433">MLLAVSFDVWNTLLNIEAVYRKLAEIVAEIISKDLLTIERIIYDTYIKVKKYALNNNTIEVHKFVISSRNLLAKALGIDYDQLVEAIDLTFSSIIETPYMSSEVAKILYNDVMPTLNSLKAIDITMGVIGNNVFWESMYTRRVLRVLGLDKYFKTQVYSDEVGIFKPDRRIFLEFCRRIGIDVSKVIHVGDSVAEDVGGALSAGMKAMHIDRSRKEKNVVIELGLFLANSLENVMEALQRLG</sequence>
<dbReference type="SFLD" id="SFLDS00003">
    <property type="entry name" value="Haloacid_Dehalogenase"/>
    <property type="match status" value="1"/>
</dbReference>
<evidence type="ECO:0000256" key="1">
    <source>
        <dbReference type="ARBA" id="ARBA00007958"/>
    </source>
</evidence>
<dbReference type="InterPro" id="IPR006439">
    <property type="entry name" value="HAD-SF_hydro_IA"/>
</dbReference>
<dbReference type="PANTHER" id="PTHR43316">
    <property type="entry name" value="HYDROLASE, HALOACID DELAHOGENASE-RELATED"/>
    <property type="match status" value="1"/>
</dbReference>
<dbReference type="SFLD" id="SFLDG01129">
    <property type="entry name" value="C1.5:_HAD__Beta-PGM__Phosphata"/>
    <property type="match status" value="1"/>
</dbReference>
<dbReference type="Gene3D" id="1.10.150.400">
    <property type="match status" value="1"/>
</dbReference>
<reference evidence="3" key="1">
    <citation type="journal article" date="2020" name="mSystems">
        <title>Genome- and Community-Level Interaction Insights into Carbon Utilization and Element Cycling Functions of Hydrothermarchaeota in Hydrothermal Sediment.</title>
        <authorList>
            <person name="Zhou Z."/>
            <person name="Liu Y."/>
            <person name="Xu W."/>
            <person name="Pan J."/>
            <person name="Luo Z.H."/>
            <person name="Li M."/>
        </authorList>
    </citation>
    <scope>NUCLEOTIDE SEQUENCE [LARGE SCALE GENOMIC DNA]</scope>
    <source>
        <strain evidence="3">SpSt-658</strain>
    </source>
</reference>
<comment type="similarity">
    <text evidence="1">Belongs to the HAD-like hydrolase superfamily.</text>
</comment>
<dbReference type="InterPro" id="IPR051540">
    <property type="entry name" value="S-2-haloacid_dehalogenase"/>
</dbReference>
<dbReference type="SUPFAM" id="SSF56784">
    <property type="entry name" value="HAD-like"/>
    <property type="match status" value="1"/>
</dbReference>
<dbReference type="InterPro" id="IPR023214">
    <property type="entry name" value="HAD_sf"/>
</dbReference>
<evidence type="ECO:0000313" key="3">
    <source>
        <dbReference type="EMBL" id="HGM07703.1"/>
    </source>
</evidence>
<name>A0A7C4D4K1_9CREN</name>
<dbReference type="NCBIfam" id="TIGR01549">
    <property type="entry name" value="HAD-SF-IA-v1"/>
    <property type="match status" value="1"/>
</dbReference>
<dbReference type="EMBL" id="DTCA01000148">
    <property type="protein sequence ID" value="HGM07703.1"/>
    <property type="molecule type" value="Genomic_DNA"/>
</dbReference>
<comment type="caution">
    <text evidence="3">The sequence shown here is derived from an EMBL/GenBank/DDBJ whole genome shotgun (WGS) entry which is preliminary data.</text>
</comment>
<dbReference type="GO" id="GO:0016787">
    <property type="term" value="F:hydrolase activity"/>
    <property type="evidence" value="ECO:0007669"/>
    <property type="project" value="UniProtKB-KW"/>
</dbReference>
<dbReference type="Pfam" id="PF00702">
    <property type="entry name" value="Hydrolase"/>
    <property type="match status" value="1"/>
</dbReference>
<protein>
    <submittedName>
        <fullName evidence="3">HAD family hydrolase</fullName>
    </submittedName>
</protein>
<proteinExistence type="inferred from homology"/>
<dbReference type="PANTHER" id="PTHR43316:SF3">
    <property type="entry name" value="HALOACID DEHALOGENASE, TYPE II (AFU_ORTHOLOGUE AFUA_2G07750)-RELATED"/>
    <property type="match status" value="1"/>
</dbReference>